<dbReference type="RefSeq" id="WP_070908383.1">
    <property type="nucleotide sequence ID" value="NZ_MIKE01000026.1"/>
</dbReference>
<reference evidence="2" key="2">
    <citation type="submission" date="2016-09" db="EMBL/GenBank/DDBJ databases">
        <authorList>
            <person name="Capua I."/>
            <person name="De Benedictis P."/>
            <person name="Joannis T."/>
            <person name="Lombin L.H."/>
            <person name="Cattoli G."/>
        </authorList>
    </citation>
    <scope>NUCLEOTIDE SEQUENCE [LARGE SCALE GENOMIC DNA]</scope>
    <source>
        <strain evidence="2">MSU</strain>
    </source>
</reference>
<evidence type="ECO:0000313" key="5">
    <source>
        <dbReference type="Proteomes" id="UP000198319"/>
    </source>
</evidence>
<dbReference type="OrthoDB" id="1090410at2"/>
<dbReference type="AlphaFoldDB" id="A0A1S1J2F9"/>
<name>A0A1S1J2F9_9FLAO</name>
<evidence type="ECO:0000313" key="2">
    <source>
        <dbReference type="EMBL" id="OHT43968.1"/>
    </source>
</evidence>
<keyword evidence="1" id="KW-0812">Transmembrane</keyword>
<keyword evidence="1" id="KW-0472">Membrane</keyword>
<reference evidence="3 5" key="3">
    <citation type="submission" date="2016-11" db="EMBL/GenBank/DDBJ databases">
        <title>Whole genomes of Flavobacteriaceae.</title>
        <authorList>
            <person name="Stine C."/>
            <person name="Li C."/>
            <person name="Tadesse D."/>
        </authorList>
    </citation>
    <scope>NUCLEOTIDE SEQUENCE [LARGE SCALE GENOMIC DNA]</scope>
    <source>
        <strain evidence="3 5">ATCC BAA-2541</strain>
    </source>
</reference>
<evidence type="ECO:0000313" key="4">
    <source>
        <dbReference type="Proteomes" id="UP000180252"/>
    </source>
</evidence>
<dbReference type="EMBL" id="MUHG01000003">
    <property type="protein sequence ID" value="OXB21518.1"/>
    <property type="molecule type" value="Genomic_DNA"/>
</dbReference>
<evidence type="ECO:0000256" key="1">
    <source>
        <dbReference type="SAM" id="Phobius"/>
    </source>
</evidence>
<reference evidence="4" key="1">
    <citation type="submission" date="2016-09" db="EMBL/GenBank/DDBJ databases">
        <authorList>
            <person name="Chen S."/>
            <person name="Walker E."/>
        </authorList>
    </citation>
    <scope>NUCLEOTIDE SEQUENCE [LARGE SCALE GENOMIC DNA]</scope>
    <source>
        <strain evidence="4">MSU</strain>
    </source>
</reference>
<keyword evidence="1" id="KW-1133">Transmembrane helix</keyword>
<accession>A0A1S1J2F9</accession>
<organism evidence="2 4">
    <name type="scientific">Flavobacterium tructae</name>
    <dbReference type="NCBI Taxonomy" id="1114873"/>
    <lineage>
        <taxon>Bacteria</taxon>
        <taxon>Pseudomonadati</taxon>
        <taxon>Bacteroidota</taxon>
        <taxon>Flavobacteriia</taxon>
        <taxon>Flavobacteriales</taxon>
        <taxon>Flavobacteriaceae</taxon>
        <taxon>Flavobacterium</taxon>
    </lineage>
</organism>
<sequence>MENKNIWEKLGTIGTFLSTTVLTIFTAIVGYQTSVMSDKVATFEKRINENRMISELIEKFETSMKGTIKSDLALLTLERYLRNNTEGGVLAVQDREMLVGFAESLILNTKKNDINIKELSYKVPRDFLMKYDLKRWNDIVAKYGPIKTDYIGSKQNVSDSTITYQQPVYQVADTQKATLVTSILDKIVYIQYESDVEIKKVEKMQQIFKDNQWAAPGIDKVNGKFSNIIKYFHPEDERLAKEANKILEGKYKIVNSITPKYQKLVPKGQIEVWTSN</sequence>
<dbReference type="EMBL" id="MIKE01000026">
    <property type="protein sequence ID" value="OHT43968.1"/>
    <property type="molecule type" value="Genomic_DNA"/>
</dbReference>
<proteinExistence type="predicted"/>
<comment type="caution">
    <text evidence="2">The sequence shown here is derived from an EMBL/GenBank/DDBJ whole genome shotgun (WGS) entry which is preliminary data.</text>
</comment>
<gene>
    <name evidence="3" type="ORF">B0A71_03155</name>
    <name evidence="2" type="ORF">BHE19_16665</name>
</gene>
<evidence type="ECO:0000313" key="3">
    <source>
        <dbReference type="EMBL" id="OXB21518.1"/>
    </source>
</evidence>
<feature type="transmembrane region" description="Helical" evidence="1">
    <location>
        <begin position="12"/>
        <end position="31"/>
    </location>
</feature>
<dbReference type="Proteomes" id="UP000180252">
    <property type="component" value="Unassembled WGS sequence"/>
</dbReference>
<dbReference type="Proteomes" id="UP000198319">
    <property type="component" value="Unassembled WGS sequence"/>
</dbReference>
<keyword evidence="5" id="KW-1185">Reference proteome</keyword>
<protein>
    <submittedName>
        <fullName evidence="2">Uncharacterized protein</fullName>
    </submittedName>
</protein>